<comment type="catalytic activity">
    <reaction evidence="1 10">
        <text>Transfers a segment of a (1-&gt;4)-alpha-D-glucan to a new position in an acceptor, which may be glucose or a (1-&gt;4)-alpha-D-glucan.</text>
        <dbReference type="EC" id="2.4.1.25"/>
    </reaction>
</comment>
<dbReference type="InterPro" id="IPR017853">
    <property type="entry name" value="GH"/>
</dbReference>
<dbReference type="GO" id="GO:0004134">
    <property type="term" value="F:4-alpha-glucanotransferase activity"/>
    <property type="evidence" value="ECO:0007669"/>
    <property type="project" value="UniProtKB-EC"/>
</dbReference>
<evidence type="ECO:0000256" key="1">
    <source>
        <dbReference type="ARBA" id="ARBA00000439"/>
    </source>
</evidence>
<evidence type="ECO:0000256" key="5">
    <source>
        <dbReference type="ARBA" id="ARBA00022676"/>
    </source>
</evidence>
<dbReference type="NCBIfam" id="NF011079">
    <property type="entry name" value="PRK14508.1-2"/>
    <property type="match status" value="1"/>
</dbReference>
<accession>A0A1F4T7N4</accession>
<dbReference type="EMBL" id="MEUG01000001">
    <property type="protein sequence ID" value="OGC28103.1"/>
    <property type="molecule type" value="Genomic_DNA"/>
</dbReference>
<dbReference type="PANTHER" id="PTHR32438">
    <property type="entry name" value="4-ALPHA-GLUCANOTRANSFERASE DPE1, CHLOROPLASTIC/AMYLOPLASTIC"/>
    <property type="match status" value="1"/>
</dbReference>
<dbReference type="AlphaFoldDB" id="A0A1F4T7N4"/>
<organism evidence="11 12">
    <name type="scientific">candidate division WOR-1 bacterium RIFOXYC12_FULL_54_18</name>
    <dbReference type="NCBI Taxonomy" id="1802584"/>
    <lineage>
        <taxon>Bacteria</taxon>
        <taxon>Bacillati</taxon>
        <taxon>Saganbacteria</taxon>
    </lineage>
</organism>
<evidence type="ECO:0000256" key="7">
    <source>
        <dbReference type="ARBA" id="ARBA00023277"/>
    </source>
</evidence>
<dbReference type="NCBIfam" id="TIGR00217">
    <property type="entry name" value="malQ"/>
    <property type="match status" value="1"/>
</dbReference>
<comment type="similarity">
    <text evidence="2 10">Belongs to the disproportionating enzyme family.</text>
</comment>
<evidence type="ECO:0000256" key="9">
    <source>
        <dbReference type="ARBA" id="ARBA00031501"/>
    </source>
</evidence>
<protein>
    <recommendedName>
        <fullName evidence="4 10">4-alpha-glucanotransferase</fullName>
        <ecNumber evidence="3 10">2.4.1.25</ecNumber>
    </recommendedName>
    <alternativeName>
        <fullName evidence="8 10">Amylomaltase</fullName>
    </alternativeName>
    <alternativeName>
        <fullName evidence="9 10">Disproportionating enzyme</fullName>
    </alternativeName>
</protein>
<keyword evidence="7 10" id="KW-0119">Carbohydrate metabolism</keyword>
<dbReference type="GO" id="GO:0005975">
    <property type="term" value="P:carbohydrate metabolic process"/>
    <property type="evidence" value="ECO:0007669"/>
    <property type="project" value="InterPro"/>
</dbReference>
<evidence type="ECO:0000256" key="4">
    <source>
        <dbReference type="ARBA" id="ARBA00020295"/>
    </source>
</evidence>
<keyword evidence="6 10" id="KW-0808">Transferase</keyword>
<dbReference type="Gene3D" id="3.20.20.80">
    <property type="entry name" value="Glycosidases"/>
    <property type="match status" value="1"/>
</dbReference>
<name>A0A1F4T7N4_UNCSA</name>
<evidence type="ECO:0000256" key="6">
    <source>
        <dbReference type="ARBA" id="ARBA00022679"/>
    </source>
</evidence>
<dbReference type="Proteomes" id="UP000178602">
    <property type="component" value="Unassembled WGS sequence"/>
</dbReference>
<dbReference type="InterPro" id="IPR003385">
    <property type="entry name" value="Glyco_hydro_77"/>
</dbReference>
<sequence length="497" mass="57449">MPKRESGILLHITSLPSAYGIGDLGPSAREFVDFLAEGKQRCWQVLPLNPTNAACGNSPYSSFSSYAANPYLISPGLLLRDGLITREDIVPFPRHADDKVDFEAVRAYKDRIFGLAFVRFKNNRDQGGYDIFCAGNKPWLDDYALFVVLKNHFHGKMWNSWPRELRDRDHQALAEARVKFHDAIELEKFQQYLFFTQWDELKKYSAEKGVKIFGDIPIYVSFDSADVWTNPRFFKLDADKNPTFVAGVPPDYFSQTGQRWGNPVYDWDELKRTGYKWWIDRLAHNLKLFDLIRIDHFRGLVGFWQIPAEEETAINGSWVGVPADDFFARLTDHFKPFPFIAEDLGIITPDVREVMRRYHLWGMKVLLFAFGEENSHHPYLPHNYSPECVVYTGTHDNNTARGWFEHEARHDEKERLARYLGKGVHGSDVGWELIRLALESVASLAIFPMQDILGLGEKARMNKPGTPKGNWSWRMTPHQITPQLALKLWKLTDEYGR</sequence>
<dbReference type="EC" id="2.4.1.25" evidence="3 10"/>
<evidence type="ECO:0000256" key="2">
    <source>
        <dbReference type="ARBA" id="ARBA00005684"/>
    </source>
</evidence>
<evidence type="ECO:0000313" key="12">
    <source>
        <dbReference type="Proteomes" id="UP000178602"/>
    </source>
</evidence>
<gene>
    <name evidence="11" type="ORF">A3K49_03815</name>
</gene>
<evidence type="ECO:0000256" key="10">
    <source>
        <dbReference type="RuleBase" id="RU361207"/>
    </source>
</evidence>
<evidence type="ECO:0000256" key="3">
    <source>
        <dbReference type="ARBA" id="ARBA00012560"/>
    </source>
</evidence>
<dbReference type="PANTHER" id="PTHR32438:SF5">
    <property type="entry name" value="4-ALPHA-GLUCANOTRANSFERASE DPE1, CHLOROPLASTIC_AMYLOPLASTIC"/>
    <property type="match status" value="1"/>
</dbReference>
<keyword evidence="5 10" id="KW-0328">Glycosyltransferase</keyword>
<dbReference type="SUPFAM" id="SSF51445">
    <property type="entry name" value="(Trans)glycosidases"/>
    <property type="match status" value="1"/>
</dbReference>
<proteinExistence type="inferred from homology"/>
<reference evidence="11 12" key="1">
    <citation type="journal article" date="2016" name="Nat. Commun.">
        <title>Thousands of microbial genomes shed light on interconnected biogeochemical processes in an aquifer system.</title>
        <authorList>
            <person name="Anantharaman K."/>
            <person name="Brown C.T."/>
            <person name="Hug L.A."/>
            <person name="Sharon I."/>
            <person name="Castelle C.J."/>
            <person name="Probst A.J."/>
            <person name="Thomas B.C."/>
            <person name="Singh A."/>
            <person name="Wilkins M.J."/>
            <person name="Karaoz U."/>
            <person name="Brodie E.L."/>
            <person name="Williams K.H."/>
            <person name="Hubbard S.S."/>
            <person name="Banfield J.F."/>
        </authorList>
    </citation>
    <scope>NUCLEOTIDE SEQUENCE [LARGE SCALE GENOMIC DNA]</scope>
</reference>
<evidence type="ECO:0000256" key="8">
    <source>
        <dbReference type="ARBA" id="ARBA00031423"/>
    </source>
</evidence>
<dbReference type="Pfam" id="PF02446">
    <property type="entry name" value="Glyco_hydro_77"/>
    <property type="match status" value="1"/>
</dbReference>
<comment type="caution">
    <text evidence="11">The sequence shown here is derived from an EMBL/GenBank/DDBJ whole genome shotgun (WGS) entry which is preliminary data.</text>
</comment>
<dbReference type="NCBIfam" id="NF011080">
    <property type="entry name" value="PRK14508.1-3"/>
    <property type="match status" value="1"/>
</dbReference>
<evidence type="ECO:0000313" key="11">
    <source>
        <dbReference type="EMBL" id="OGC28103.1"/>
    </source>
</evidence>